<evidence type="ECO:0000313" key="2">
    <source>
        <dbReference type="Proteomes" id="UP000243374"/>
    </source>
</evidence>
<organism evidence="1 2">
    <name type="scientific">Succinivibrio dextrinosolvens</name>
    <dbReference type="NCBI Taxonomy" id="83771"/>
    <lineage>
        <taxon>Bacteria</taxon>
        <taxon>Pseudomonadati</taxon>
        <taxon>Pseudomonadota</taxon>
        <taxon>Gammaproteobacteria</taxon>
        <taxon>Aeromonadales</taxon>
        <taxon>Succinivibrionaceae</taxon>
        <taxon>Succinivibrio</taxon>
    </lineage>
</organism>
<protein>
    <submittedName>
        <fullName evidence="1">Uncharacterized protein</fullName>
    </submittedName>
</protein>
<gene>
    <name evidence="1" type="ORF">SAMN04487865_107213</name>
</gene>
<dbReference type="Proteomes" id="UP000243374">
    <property type="component" value="Unassembled WGS sequence"/>
</dbReference>
<reference evidence="1 2" key="1">
    <citation type="submission" date="2016-10" db="EMBL/GenBank/DDBJ databases">
        <authorList>
            <person name="Varghese N."/>
            <person name="Submissions S."/>
        </authorList>
    </citation>
    <scope>NUCLEOTIDE SEQUENCE [LARGE SCALE GENOMIC DNA]</scope>
    <source>
        <strain evidence="1 2">22B</strain>
    </source>
</reference>
<name>A0A662ZDI4_9GAMM</name>
<accession>A0A662ZDI4</accession>
<sequence length="58" mass="6669">MGFMTYKPSENDTVLVFKNGGFGFNPLNSNSEKELRAKIIKCTRLKFNRKANNIENNK</sequence>
<evidence type="ECO:0000313" key="1">
    <source>
        <dbReference type="EMBL" id="SFK42401.1"/>
    </source>
</evidence>
<keyword evidence="2" id="KW-1185">Reference proteome</keyword>
<proteinExistence type="predicted"/>
<dbReference type="AlphaFoldDB" id="A0A662ZDI4"/>
<dbReference type="EMBL" id="FOSF01000072">
    <property type="protein sequence ID" value="SFK42401.1"/>
    <property type="molecule type" value="Genomic_DNA"/>
</dbReference>